<feature type="chain" id="PRO_5013252670" description="DUF4142 domain-containing protein" evidence="1">
    <location>
        <begin position="21"/>
        <end position="174"/>
    </location>
</feature>
<name>A0A1W2GQV7_REIFA</name>
<gene>
    <name evidence="2" type="ORF">SAMN04488029_4015</name>
</gene>
<dbReference type="RefSeq" id="WP_139793995.1">
    <property type="nucleotide sequence ID" value="NZ_FWYF01000005.1"/>
</dbReference>
<dbReference type="AlphaFoldDB" id="A0A1W2GQV7"/>
<proteinExistence type="predicted"/>
<dbReference type="EMBL" id="FWYF01000005">
    <property type="protein sequence ID" value="SMD39037.1"/>
    <property type="molecule type" value="Genomic_DNA"/>
</dbReference>
<sequence>MKRLLIFTLTMLSISSVIMAQSESENITEIIDELTSKWDGEAVNLGKYEGLSEYCQNRTYRVEMVRLLNKIHHYDTVLYQTVKAKYDESSDQEAKATLDDIEHVEEKYTTKSFLDFLHKECNKFNDVEKNYGKKGGSKYIKETESLEKEAGKYIEVITQRIDLIDEHVHHLSDL</sequence>
<keyword evidence="1" id="KW-0732">Signal</keyword>
<protein>
    <recommendedName>
        <fullName evidence="4">DUF4142 domain-containing protein</fullName>
    </recommendedName>
</protein>
<evidence type="ECO:0000313" key="3">
    <source>
        <dbReference type="Proteomes" id="UP000192472"/>
    </source>
</evidence>
<reference evidence="2 3" key="1">
    <citation type="submission" date="2017-04" db="EMBL/GenBank/DDBJ databases">
        <authorList>
            <person name="Afonso C.L."/>
            <person name="Miller P.J."/>
            <person name="Scott M.A."/>
            <person name="Spackman E."/>
            <person name="Goraichik I."/>
            <person name="Dimitrov K.M."/>
            <person name="Suarez D.L."/>
            <person name="Swayne D.E."/>
        </authorList>
    </citation>
    <scope>NUCLEOTIDE SEQUENCE [LARGE SCALE GENOMIC DNA]</scope>
    <source>
        <strain evidence="2 3">DSM 26133</strain>
    </source>
</reference>
<keyword evidence="3" id="KW-1185">Reference proteome</keyword>
<feature type="signal peptide" evidence="1">
    <location>
        <begin position="1"/>
        <end position="20"/>
    </location>
</feature>
<evidence type="ECO:0008006" key="4">
    <source>
        <dbReference type="Google" id="ProtNLM"/>
    </source>
</evidence>
<dbReference type="Proteomes" id="UP000192472">
    <property type="component" value="Unassembled WGS sequence"/>
</dbReference>
<organism evidence="2 3">
    <name type="scientific">Reichenbachiella faecimaris</name>
    <dbReference type="NCBI Taxonomy" id="692418"/>
    <lineage>
        <taxon>Bacteria</taxon>
        <taxon>Pseudomonadati</taxon>
        <taxon>Bacteroidota</taxon>
        <taxon>Cytophagia</taxon>
        <taxon>Cytophagales</taxon>
        <taxon>Reichenbachiellaceae</taxon>
        <taxon>Reichenbachiella</taxon>
    </lineage>
</organism>
<dbReference type="OrthoDB" id="981311at2"/>
<evidence type="ECO:0000256" key="1">
    <source>
        <dbReference type="SAM" id="SignalP"/>
    </source>
</evidence>
<evidence type="ECO:0000313" key="2">
    <source>
        <dbReference type="EMBL" id="SMD39037.1"/>
    </source>
</evidence>
<accession>A0A1W2GQV7</accession>